<dbReference type="Proteomes" id="UP000694240">
    <property type="component" value="Chromosome 1"/>
</dbReference>
<proteinExistence type="predicted"/>
<comment type="caution">
    <text evidence="1">The sequence shown here is derived from an EMBL/GenBank/DDBJ whole genome shotgun (WGS) entry which is preliminary data.</text>
</comment>
<evidence type="ECO:0000313" key="2">
    <source>
        <dbReference type="Proteomes" id="UP000694240"/>
    </source>
</evidence>
<dbReference type="EMBL" id="JAEFBK010000001">
    <property type="protein sequence ID" value="KAG7649111.1"/>
    <property type="molecule type" value="Genomic_DNA"/>
</dbReference>
<accession>A0A8T2GNV8</accession>
<sequence>KFSGRTSSWYKIRRSANHELPLKHCQKILEELIFEYYKTINHPRISSYFALKALQFVAKR</sequence>
<name>A0A8T2GNV8_9BRAS</name>
<protein>
    <submittedName>
        <fullName evidence="1">Uncharacterized protein</fullName>
    </submittedName>
</protein>
<reference evidence="1 2" key="1">
    <citation type="submission" date="2020-12" db="EMBL/GenBank/DDBJ databases">
        <title>Concerted genomic and epigenomic changes stabilize Arabidopsis allopolyploids.</title>
        <authorList>
            <person name="Chen Z."/>
        </authorList>
    </citation>
    <scope>NUCLEOTIDE SEQUENCE [LARGE SCALE GENOMIC DNA]</scope>
    <source>
        <strain evidence="1">Allo738</strain>
        <tissue evidence="1">Leaf</tissue>
    </source>
</reference>
<evidence type="ECO:0000313" key="1">
    <source>
        <dbReference type="EMBL" id="KAG7649111.1"/>
    </source>
</evidence>
<gene>
    <name evidence="1" type="ORF">ISN45_At01g041860</name>
</gene>
<feature type="non-terminal residue" evidence="1">
    <location>
        <position position="60"/>
    </location>
</feature>
<dbReference type="AlphaFoldDB" id="A0A8T2GNV8"/>
<organism evidence="1 2">
    <name type="scientific">Arabidopsis thaliana x Arabidopsis arenosa</name>
    <dbReference type="NCBI Taxonomy" id="1240361"/>
    <lineage>
        <taxon>Eukaryota</taxon>
        <taxon>Viridiplantae</taxon>
        <taxon>Streptophyta</taxon>
        <taxon>Embryophyta</taxon>
        <taxon>Tracheophyta</taxon>
        <taxon>Spermatophyta</taxon>
        <taxon>Magnoliopsida</taxon>
        <taxon>eudicotyledons</taxon>
        <taxon>Gunneridae</taxon>
        <taxon>Pentapetalae</taxon>
        <taxon>rosids</taxon>
        <taxon>malvids</taxon>
        <taxon>Brassicales</taxon>
        <taxon>Brassicaceae</taxon>
        <taxon>Camelineae</taxon>
        <taxon>Arabidopsis</taxon>
    </lineage>
</organism>
<keyword evidence="2" id="KW-1185">Reference proteome</keyword>